<keyword evidence="1" id="KW-0472">Membrane</keyword>
<proteinExistence type="predicted"/>
<keyword evidence="1" id="KW-0812">Transmembrane</keyword>
<reference evidence="2" key="1">
    <citation type="journal article" date="2013" name="J. Plant Res.">
        <title>Effect of fungi and light on seed germination of three Opuntia species from semiarid lands of central Mexico.</title>
        <authorList>
            <person name="Delgado-Sanchez P."/>
            <person name="Jimenez-Bremont J.F."/>
            <person name="Guerrero-Gonzalez Mde L."/>
            <person name="Flores J."/>
        </authorList>
    </citation>
    <scope>NUCLEOTIDE SEQUENCE</scope>
    <source>
        <tissue evidence="2">Cladode</tissue>
    </source>
</reference>
<reference evidence="2" key="2">
    <citation type="submission" date="2020-07" db="EMBL/GenBank/DDBJ databases">
        <authorList>
            <person name="Vera ALvarez R."/>
            <person name="Arias-Moreno D.M."/>
            <person name="Jimenez-Jacinto V."/>
            <person name="Jimenez-Bremont J.F."/>
            <person name="Swaminathan K."/>
            <person name="Moose S.P."/>
            <person name="Guerrero-Gonzalez M.L."/>
            <person name="Marino-Ramirez L."/>
            <person name="Landsman D."/>
            <person name="Rodriguez-Kessler M."/>
            <person name="Delgado-Sanchez P."/>
        </authorList>
    </citation>
    <scope>NUCLEOTIDE SEQUENCE</scope>
    <source>
        <tissue evidence="2">Cladode</tissue>
    </source>
</reference>
<dbReference type="EMBL" id="GISG01101904">
    <property type="protein sequence ID" value="MBA4636839.1"/>
    <property type="molecule type" value="Transcribed_RNA"/>
</dbReference>
<protein>
    <submittedName>
        <fullName evidence="2">Uncharacterized protein</fullName>
    </submittedName>
</protein>
<organism evidence="2">
    <name type="scientific">Opuntia streptacantha</name>
    <name type="common">Prickly pear cactus</name>
    <name type="synonym">Opuntia cardona</name>
    <dbReference type="NCBI Taxonomy" id="393608"/>
    <lineage>
        <taxon>Eukaryota</taxon>
        <taxon>Viridiplantae</taxon>
        <taxon>Streptophyta</taxon>
        <taxon>Embryophyta</taxon>
        <taxon>Tracheophyta</taxon>
        <taxon>Spermatophyta</taxon>
        <taxon>Magnoliopsida</taxon>
        <taxon>eudicotyledons</taxon>
        <taxon>Gunneridae</taxon>
        <taxon>Pentapetalae</taxon>
        <taxon>Caryophyllales</taxon>
        <taxon>Cactineae</taxon>
        <taxon>Cactaceae</taxon>
        <taxon>Opuntioideae</taxon>
        <taxon>Opuntia</taxon>
    </lineage>
</organism>
<dbReference type="AlphaFoldDB" id="A0A7C8Z8K7"/>
<name>A0A7C8Z8K7_OPUST</name>
<keyword evidence="1" id="KW-1133">Transmembrane helix</keyword>
<sequence>MPYFFPSLPWDWTFWNWSIFSNVYCDVTRINTLLELPHLGMLATTPKQPRRLNSKVSNLLLDSVKNSPHILLFLFQFLFFQCLLLLRAHLFLFFLLLEMPFIYWSKITLLKLLNNMVLSKKFLPIIKEILVKLFLLYIICLKHHRIHGSNLFLLRGQINWFTIIQHLDPMRLVGRRKDDPIVN</sequence>
<evidence type="ECO:0000256" key="1">
    <source>
        <dbReference type="SAM" id="Phobius"/>
    </source>
</evidence>
<feature type="transmembrane region" description="Helical" evidence="1">
    <location>
        <begin position="70"/>
        <end position="102"/>
    </location>
</feature>
<evidence type="ECO:0000313" key="2">
    <source>
        <dbReference type="EMBL" id="MBA4636839.1"/>
    </source>
</evidence>
<accession>A0A7C8Z8K7</accession>